<name>A0AAN0J8S5_AMPQE</name>
<evidence type="ECO:0000256" key="1">
    <source>
        <dbReference type="ARBA" id="ARBA00011881"/>
    </source>
</evidence>
<dbReference type="InterPro" id="IPR013785">
    <property type="entry name" value="Aldolase_TIM"/>
</dbReference>
<evidence type="ECO:0000313" key="4">
    <source>
        <dbReference type="Proteomes" id="UP000007879"/>
    </source>
</evidence>
<dbReference type="SMART" id="SM01130">
    <property type="entry name" value="DHDPS"/>
    <property type="match status" value="1"/>
</dbReference>
<evidence type="ECO:0008006" key="5">
    <source>
        <dbReference type="Google" id="ProtNLM"/>
    </source>
</evidence>
<evidence type="ECO:0000256" key="2">
    <source>
        <dbReference type="ARBA" id="ARBA00023239"/>
    </source>
</evidence>
<dbReference type="InterPro" id="IPR002220">
    <property type="entry name" value="DapA-like"/>
</dbReference>
<dbReference type="EnsemblMetazoa" id="XM_019997855.1">
    <property type="protein sequence ID" value="XP_019853414.1"/>
    <property type="gene ID" value="LOC105313135"/>
</dbReference>
<keyword evidence="2" id="KW-0456">Lyase</keyword>
<dbReference type="PANTHER" id="PTHR12128:SF66">
    <property type="entry name" value="4-HYDROXY-2-OXOGLUTARATE ALDOLASE, MITOCHONDRIAL"/>
    <property type="match status" value="1"/>
</dbReference>
<reference evidence="4" key="1">
    <citation type="journal article" date="2010" name="Nature">
        <title>The Amphimedon queenslandica genome and the evolution of animal complexity.</title>
        <authorList>
            <person name="Srivastava M."/>
            <person name="Simakov O."/>
            <person name="Chapman J."/>
            <person name="Fahey B."/>
            <person name="Gauthier M.E."/>
            <person name="Mitros T."/>
            <person name="Richards G.S."/>
            <person name="Conaco C."/>
            <person name="Dacre M."/>
            <person name="Hellsten U."/>
            <person name="Larroux C."/>
            <person name="Putnam N.H."/>
            <person name="Stanke M."/>
            <person name="Adamska M."/>
            <person name="Darling A."/>
            <person name="Degnan S.M."/>
            <person name="Oakley T.H."/>
            <person name="Plachetzki D.C."/>
            <person name="Zhai Y."/>
            <person name="Adamski M."/>
            <person name="Calcino A."/>
            <person name="Cummins S.F."/>
            <person name="Goodstein D.M."/>
            <person name="Harris C."/>
            <person name="Jackson D.J."/>
            <person name="Leys S.P."/>
            <person name="Shu S."/>
            <person name="Woodcroft B.J."/>
            <person name="Vervoort M."/>
            <person name="Kosik K.S."/>
            <person name="Manning G."/>
            <person name="Degnan B.M."/>
            <person name="Rokhsar D.S."/>
        </authorList>
    </citation>
    <scope>NUCLEOTIDE SEQUENCE [LARGE SCALE GENOMIC DNA]</scope>
</reference>
<dbReference type="PANTHER" id="PTHR12128">
    <property type="entry name" value="DIHYDRODIPICOLINATE SYNTHASE"/>
    <property type="match status" value="1"/>
</dbReference>
<proteinExistence type="predicted"/>
<accession>A0AAN0J8S5</accession>
<dbReference type="CDD" id="cd00408">
    <property type="entry name" value="DHDPS-like"/>
    <property type="match status" value="1"/>
</dbReference>
<organism evidence="3 4">
    <name type="scientific">Amphimedon queenslandica</name>
    <name type="common">Sponge</name>
    <dbReference type="NCBI Taxonomy" id="400682"/>
    <lineage>
        <taxon>Eukaryota</taxon>
        <taxon>Metazoa</taxon>
        <taxon>Porifera</taxon>
        <taxon>Demospongiae</taxon>
        <taxon>Heteroscleromorpha</taxon>
        <taxon>Haplosclerida</taxon>
        <taxon>Niphatidae</taxon>
        <taxon>Amphimedon</taxon>
    </lineage>
</organism>
<keyword evidence="4" id="KW-1185">Reference proteome</keyword>
<dbReference type="Pfam" id="PF00701">
    <property type="entry name" value="DHDPS"/>
    <property type="match status" value="1"/>
</dbReference>
<dbReference type="AlphaFoldDB" id="A0AAN0J8S5"/>
<dbReference type="SUPFAM" id="SSF51569">
    <property type="entry name" value="Aldolase"/>
    <property type="match status" value="1"/>
</dbReference>
<evidence type="ECO:0000313" key="3">
    <source>
        <dbReference type="EnsemblMetazoa" id="XP_019853414.1"/>
    </source>
</evidence>
<dbReference type="Gene3D" id="3.20.20.70">
    <property type="entry name" value="Aldolase class I"/>
    <property type="match status" value="1"/>
</dbReference>
<reference evidence="3" key="2">
    <citation type="submission" date="2024-06" db="UniProtKB">
        <authorList>
            <consortium name="EnsemblMetazoa"/>
        </authorList>
    </citation>
    <scope>IDENTIFICATION</scope>
</reference>
<sequence length="310" mass="34735">MARNFYSVFCNKEKSIDWKGLDLLTEWYIRSGVAGISSVCLSSEMFQLTNKERIEIAQRVVDKAAGRVPVVAGATFEGNLDEQAQLMRDMGQIASAVIIITNQIAAMDDSDEVWLSNAQKLLDLTGDIPVGIYETPIPKVRSLTPAMLKWAASNDRFVFHKDTSLDTATMINKLKAVQSVESTKLKFFTAKTQFVKTLLDNGGNGFSGVIANFFPWMMVWMTGKGREVGEKEREKMHRFLSVSDRVLAHKYPTSAKVYLNKFYNAPLAPVSRIFDVTLNEQDLMSLESMKEYMEETAKELGVAIVDPTSQ</sequence>
<dbReference type="GO" id="GO:0008840">
    <property type="term" value="F:4-hydroxy-tetrahydrodipicolinate synthase activity"/>
    <property type="evidence" value="ECO:0007669"/>
    <property type="project" value="TreeGrafter"/>
</dbReference>
<comment type="subunit">
    <text evidence="1">Homotetramer.</text>
</comment>
<gene>
    <name evidence="3" type="primary">105313135</name>
</gene>
<protein>
    <recommendedName>
        <fullName evidence="5">Dihydrodipicolinate synthase family protein</fullName>
    </recommendedName>
</protein>
<dbReference type="Proteomes" id="UP000007879">
    <property type="component" value="Unassembled WGS sequence"/>
</dbReference>